<evidence type="ECO:0000313" key="11">
    <source>
        <dbReference type="Proteomes" id="UP001174694"/>
    </source>
</evidence>
<dbReference type="GO" id="GO:0000793">
    <property type="term" value="C:condensed chromosome"/>
    <property type="evidence" value="ECO:0007669"/>
    <property type="project" value="TreeGrafter"/>
</dbReference>
<dbReference type="PANTHER" id="PTHR43941:SF1">
    <property type="entry name" value="STRUCTURAL MAINTENANCE OF CHROMOSOMES PROTEIN 2"/>
    <property type="match status" value="1"/>
</dbReference>
<name>A0AA38RNZ9_9PEZI</name>
<feature type="compositionally biased region" description="Polar residues" evidence="7">
    <location>
        <begin position="131"/>
        <end position="153"/>
    </location>
</feature>
<dbReference type="InterPro" id="IPR019528">
    <property type="entry name" value="PACT_domain"/>
</dbReference>
<dbReference type="SUPFAM" id="SSF58100">
    <property type="entry name" value="Bacterial hemolysins"/>
    <property type="match status" value="1"/>
</dbReference>
<dbReference type="GO" id="GO:0005815">
    <property type="term" value="C:microtubule organizing center"/>
    <property type="evidence" value="ECO:0007669"/>
    <property type="project" value="UniProtKB-SubCell"/>
</dbReference>
<dbReference type="Pfam" id="PF07989">
    <property type="entry name" value="Cnn_1N"/>
    <property type="match status" value="1"/>
</dbReference>
<accession>A0AA38RNZ9</accession>
<dbReference type="Proteomes" id="UP001174694">
    <property type="component" value="Unassembled WGS sequence"/>
</dbReference>
<reference evidence="10" key="1">
    <citation type="submission" date="2022-07" db="EMBL/GenBank/DDBJ databases">
        <title>Fungi with potential for degradation of polypropylene.</title>
        <authorList>
            <person name="Gostincar C."/>
        </authorList>
    </citation>
    <scope>NUCLEOTIDE SEQUENCE</scope>
    <source>
        <strain evidence="10">EXF-13308</strain>
    </source>
</reference>
<dbReference type="InterPro" id="IPR012943">
    <property type="entry name" value="Cnn_1N"/>
</dbReference>
<dbReference type="PANTHER" id="PTHR43941">
    <property type="entry name" value="STRUCTURAL MAINTENANCE OF CHROMOSOMES PROTEIN 2"/>
    <property type="match status" value="1"/>
</dbReference>
<keyword evidence="11" id="KW-1185">Reference proteome</keyword>
<feature type="coiled-coil region" evidence="6">
    <location>
        <begin position="1018"/>
        <end position="1251"/>
    </location>
</feature>
<dbReference type="GO" id="GO:0003682">
    <property type="term" value="F:chromatin binding"/>
    <property type="evidence" value="ECO:0007669"/>
    <property type="project" value="TreeGrafter"/>
</dbReference>
<feature type="region of interest" description="Disordered" evidence="7">
    <location>
        <begin position="736"/>
        <end position="755"/>
    </location>
</feature>
<gene>
    <name evidence="10" type="ORF">NKR23_g9955</name>
</gene>
<dbReference type="EMBL" id="JANBVO010000041">
    <property type="protein sequence ID" value="KAJ9134774.1"/>
    <property type="molecule type" value="Genomic_DNA"/>
</dbReference>
<evidence type="ECO:0000256" key="7">
    <source>
        <dbReference type="SAM" id="MobiDB-lite"/>
    </source>
</evidence>
<keyword evidence="3" id="KW-0597">Phosphoprotein</keyword>
<evidence type="ECO:0000259" key="8">
    <source>
        <dbReference type="Pfam" id="PF07989"/>
    </source>
</evidence>
<comment type="subcellular location">
    <subcellularLocation>
        <location evidence="1">Cytoplasm</location>
        <location evidence="1">Cytoskeleton</location>
        <location evidence="1">Microtubule organizing center</location>
    </subcellularLocation>
</comment>
<organism evidence="10 11">
    <name type="scientific">Pleurostoma richardsiae</name>
    <dbReference type="NCBI Taxonomy" id="41990"/>
    <lineage>
        <taxon>Eukaryota</taxon>
        <taxon>Fungi</taxon>
        <taxon>Dikarya</taxon>
        <taxon>Ascomycota</taxon>
        <taxon>Pezizomycotina</taxon>
        <taxon>Sordariomycetes</taxon>
        <taxon>Sordariomycetidae</taxon>
        <taxon>Calosphaeriales</taxon>
        <taxon>Pleurostomataceae</taxon>
        <taxon>Pleurostoma</taxon>
    </lineage>
</organism>
<dbReference type="Gene3D" id="1.10.287.1490">
    <property type="match status" value="2"/>
</dbReference>
<sequence length="1443" mass="165974">MVQPGIGGLDTPQTNIGDATYLSRQPDFDISQEASFQSPSKDANIFQQLRNGGRPNLRTPRGSRAPFTDRRNLPAGIGGAEFTPLLKSATRNSARRLGGKENGLTTPAMLGRIDEDMTPIPAGESSIYAGSRNTSSYAESTPLPQVESSSPASTPLVMRTRRDGKDPLQDGQQLSLREQESVIDKIEKENFGLKLKIHFLEEALRKAGPGFSEAALKENTELKVDKVTMQRELQRYKKHLTSAERELESYRQQILEVQEKAKKKYANEDQRAEIERLRHLLDEREADVEDLQRQVREDQKSHDNLERLQDDVADLEAEIREKDRIIGQHEDEMDDLRSRAQSSEDRMKDAQRKVIELEEKAQASDKLHEAQETIEDLEADIRQLEQQLDDMKEKLEGAVSEKDRAEADLEELQEEMANKSVVTKGLSRQVEEKIARLQGELEQAQKEYSSLQKRHDGKQKEVDDLRLKLKESREERDNSDRERRTLTVKLEEVQADLTAKSDEKALLQTRHDALTNESASLQRDIQRLQKNLSELEEDLEQERQHALEIERDIRAQYKSEIDRLNDEISDLQAEVREKENLYDNDSEKWETERHNLESERDRAEERANGLQKTIDKLREAEGNLSSKETRLQEAIASEMERHKKEEAVLTRQIEDLQNNLETRQGLLEGLRNELSVVRDELRQAQLDGQAEKEKAEALEDEIEVLQSTLDEETEKAAQELDSTRRECDELKRQLRELRETSRDASRDTAKHASETIERLNSQLAEAKTKLAEANKDRQALQDQLAKVNIELHSVRGSLAETKAERDEVEAELQRLKQKGGDDPFRLDQERIDLRTAKVRLDNEVRRLREENKLLLEQRNSVEKSLEDEIEKAASEEERLNQEILELQAKLLQRSDNQDLVSARRTIRELEHRLREVEVTAQLPPLNRGDGDTELSVLRRDLSDARAKEREYLQREATHQDDVKALRRQIATLEHRLHEAEMTTQLPPLNFGDGNSELSLIRRDLSDARAKELEFRQREASHKDTVKGLKRQIADLERRLHEAEMTRLVASPTSEGGSARKTEISELRRQLTAANQSIHDLRKSLREAERKAANSEGELQTQLDDLEEQKFSLEQALEDAQQAAEEAAAEHNAVIKKAKQKLERYKRERDSMAAALADKQQNTSSSVGSEVSKEERHELHAMLRKTQIEADALDHEVREHKEALDELMQVEQTLRKKLDRARHERAIYRSDVEKLRRDVEALKAAKEEAETAATAAALVQTRRSRGGADEGVDTEAIIRAAESAEQRHIKELRGASMQIEWMQARWEREAQLRADAAYAKRYLLLELDVRDACNKADLQKLEGIMKQLGVRSRPGDLLPSSSRKLLIGPGKQQQQKQTPTLKRVATAVRFVVRCQMAARFWAKHERTRQRLAEAVDERERTRRMKRMRDEWRAQMRMALPAAEA</sequence>
<dbReference type="GO" id="GO:0000796">
    <property type="term" value="C:condensin complex"/>
    <property type="evidence" value="ECO:0007669"/>
    <property type="project" value="TreeGrafter"/>
</dbReference>
<feature type="region of interest" description="Disordered" evidence="7">
    <location>
        <begin position="49"/>
        <end position="79"/>
    </location>
</feature>
<dbReference type="Pfam" id="PF10495">
    <property type="entry name" value="PACT_coil_coil"/>
    <property type="match status" value="1"/>
</dbReference>
<evidence type="ECO:0000256" key="5">
    <source>
        <dbReference type="ARBA" id="ARBA00023212"/>
    </source>
</evidence>
<keyword evidence="2" id="KW-0963">Cytoplasm</keyword>
<feature type="region of interest" description="Disordered" evidence="7">
    <location>
        <begin position="326"/>
        <end position="347"/>
    </location>
</feature>
<evidence type="ECO:0000259" key="9">
    <source>
        <dbReference type="Pfam" id="PF10495"/>
    </source>
</evidence>
<evidence type="ECO:0000256" key="1">
    <source>
        <dbReference type="ARBA" id="ARBA00004267"/>
    </source>
</evidence>
<evidence type="ECO:0000256" key="3">
    <source>
        <dbReference type="ARBA" id="ARBA00022553"/>
    </source>
</evidence>
<feature type="coiled-coil region" evidence="6">
    <location>
        <begin position="955"/>
        <end position="982"/>
    </location>
</feature>
<dbReference type="GO" id="GO:0000785">
    <property type="term" value="C:chromatin"/>
    <property type="evidence" value="ECO:0007669"/>
    <property type="project" value="TreeGrafter"/>
</dbReference>
<keyword evidence="4 6" id="KW-0175">Coiled coil</keyword>
<dbReference type="GO" id="GO:0007076">
    <property type="term" value="P:mitotic chromosome condensation"/>
    <property type="evidence" value="ECO:0007669"/>
    <property type="project" value="TreeGrafter"/>
</dbReference>
<feature type="region of interest" description="Disordered" evidence="7">
    <location>
        <begin position="115"/>
        <end position="173"/>
    </location>
</feature>
<keyword evidence="5" id="KW-0206">Cytoskeleton</keyword>
<feature type="domain" description="Pericentrin/AKAP-450 centrosomal targeting" evidence="9">
    <location>
        <begin position="1304"/>
        <end position="1400"/>
    </location>
</feature>
<feature type="compositionally biased region" description="Basic and acidic residues" evidence="7">
    <location>
        <begin position="458"/>
        <end position="483"/>
    </location>
</feature>
<evidence type="ECO:0000256" key="4">
    <source>
        <dbReference type="ARBA" id="ARBA00023054"/>
    </source>
</evidence>
<protein>
    <submittedName>
        <fullName evidence="10">Microtubule associated protein</fullName>
    </submittedName>
</protein>
<evidence type="ECO:0000256" key="2">
    <source>
        <dbReference type="ARBA" id="ARBA00022490"/>
    </source>
</evidence>
<proteinExistence type="predicted"/>
<comment type="caution">
    <text evidence="10">The sequence shown here is derived from an EMBL/GenBank/DDBJ whole genome shotgun (WGS) entry which is preliminary data.</text>
</comment>
<dbReference type="GO" id="GO:0005737">
    <property type="term" value="C:cytoplasm"/>
    <property type="evidence" value="ECO:0007669"/>
    <property type="project" value="UniProtKB-ARBA"/>
</dbReference>
<feature type="region of interest" description="Disordered" evidence="7">
    <location>
        <begin position="446"/>
        <end position="483"/>
    </location>
</feature>
<feature type="domain" description="Centrosomin N-terminal motif 1" evidence="8">
    <location>
        <begin position="175"/>
        <end position="248"/>
    </location>
</feature>
<evidence type="ECO:0000256" key="6">
    <source>
        <dbReference type="SAM" id="Coils"/>
    </source>
</evidence>
<evidence type="ECO:0000313" key="10">
    <source>
        <dbReference type="EMBL" id="KAJ9134774.1"/>
    </source>
</evidence>
<feature type="region of interest" description="Disordered" evidence="7">
    <location>
        <begin position="582"/>
        <end position="610"/>
    </location>
</feature>